<sequence length="236" mass="27169">ESTFDGQAKFEVSYFTSGLTWRMDYVSICNPDETVMHLRGYVRVFNNSGEEYENAEVRLIVGKINLVEKIAELARRYAQPMPRPGTARYRALEAKAAQMAFDTAEDAVIKAPKGVVKEGISEYFMFTIQGRETIPNRWSKRMRAVDAEDVKFDIVHRVRAHQYGVRPIRFFTFANDKEHKLGESPMPDGMFRIFRDNGREGLAFLAEQSIKYVPIKAKAEINVGADKLVVYERRKR</sequence>
<protein>
    <submittedName>
        <fullName evidence="1">Uncharacterized protein</fullName>
    </submittedName>
</protein>
<comment type="caution">
    <text evidence="1">The sequence shown here is derived from an EMBL/GenBank/DDBJ whole genome shotgun (WGS) entry which is preliminary data.</text>
</comment>
<evidence type="ECO:0000313" key="1">
    <source>
        <dbReference type="EMBL" id="GAF75788.1"/>
    </source>
</evidence>
<dbReference type="PANTHER" id="PTHR38075">
    <property type="entry name" value="DUF4139 DOMAIN-CONTAINING PROTEIN"/>
    <property type="match status" value="1"/>
</dbReference>
<reference evidence="1" key="1">
    <citation type="journal article" date="2014" name="Front. Microbiol.">
        <title>High frequency of phylogenetically diverse reductive dehalogenase-homologous genes in deep subseafloor sedimentary metagenomes.</title>
        <authorList>
            <person name="Kawai M."/>
            <person name="Futagami T."/>
            <person name="Toyoda A."/>
            <person name="Takaki Y."/>
            <person name="Nishi S."/>
            <person name="Hori S."/>
            <person name="Arai W."/>
            <person name="Tsubouchi T."/>
            <person name="Morono Y."/>
            <person name="Uchiyama I."/>
            <person name="Ito T."/>
            <person name="Fujiyama A."/>
            <person name="Inagaki F."/>
            <person name="Takami H."/>
        </authorList>
    </citation>
    <scope>NUCLEOTIDE SEQUENCE</scope>
    <source>
        <strain evidence="1">Expedition CK06-06</strain>
    </source>
</reference>
<dbReference type="PANTHER" id="PTHR38075:SF1">
    <property type="entry name" value="DUF4139 DOMAIN-CONTAINING PROTEIN"/>
    <property type="match status" value="1"/>
</dbReference>
<dbReference type="EMBL" id="BARS01001743">
    <property type="protein sequence ID" value="GAF75788.1"/>
    <property type="molecule type" value="Genomic_DNA"/>
</dbReference>
<feature type="non-terminal residue" evidence="1">
    <location>
        <position position="236"/>
    </location>
</feature>
<name>X0S3Y5_9ZZZZ</name>
<proteinExistence type="predicted"/>
<organism evidence="1">
    <name type="scientific">marine sediment metagenome</name>
    <dbReference type="NCBI Taxonomy" id="412755"/>
    <lineage>
        <taxon>unclassified sequences</taxon>
        <taxon>metagenomes</taxon>
        <taxon>ecological metagenomes</taxon>
    </lineage>
</organism>
<accession>X0S3Y5</accession>
<dbReference type="AlphaFoldDB" id="X0S3Y5"/>
<gene>
    <name evidence="1" type="ORF">S01H1_03239</name>
</gene>
<feature type="non-terminal residue" evidence="1">
    <location>
        <position position="1"/>
    </location>
</feature>